<dbReference type="AlphaFoldDB" id="A0A941F095"/>
<proteinExistence type="predicted"/>
<reference evidence="2" key="2">
    <citation type="submission" date="2021-04" db="EMBL/GenBank/DDBJ databases">
        <authorList>
            <person name="Zhang T."/>
            <person name="Zhang Y."/>
            <person name="Lu D."/>
            <person name="Zuo D."/>
            <person name="Du Z."/>
        </authorList>
    </citation>
    <scope>NUCLEOTIDE SEQUENCE</scope>
    <source>
        <strain evidence="2">JR1</strain>
    </source>
</reference>
<evidence type="ECO:0000259" key="1">
    <source>
        <dbReference type="SMART" id="SM00460"/>
    </source>
</evidence>
<dbReference type="InterPro" id="IPR038765">
    <property type="entry name" value="Papain-like_cys_pep_sf"/>
</dbReference>
<dbReference type="PANTHER" id="PTHR38339">
    <property type="entry name" value="TRANSGLUTAMINASE DOMAIN PROTEIN"/>
    <property type="match status" value="1"/>
</dbReference>
<dbReference type="PANTHER" id="PTHR38339:SF1">
    <property type="entry name" value="TRANSGLUTAMINASE-LIKE DOMAIN-CONTAINING PROTEIN"/>
    <property type="match status" value="1"/>
</dbReference>
<feature type="domain" description="Transglutaminase-like" evidence="1">
    <location>
        <begin position="340"/>
        <end position="401"/>
    </location>
</feature>
<accession>A0A941F095</accession>
<sequence>MQKTLMIFVILTAFCGGCVYNANHKVEADWSKPEQLLEKGQFVTLSAWVDSAQHNVPMYSDLWMKLDSFKQIANRVQLEFSLDEEAVVEQLNACIGGYTQEELGKWERSGMLECRVIDGEKRYFKRAVANLALLLNKRDGLIDAALDSFCLMHTSEVIQAIDSINAFIAEPQVFKVQFNMCLQADAVPAGEMVRCWLPFPKTSHRRQCGVELVAVSEPSFLLADDSCVHRSIYMEKPAIAGQETVFSVTYNFQSYAEYYDMDKVQALPYDMATALYKQYTAQQAPHIVFSKELMQLVDSICGEEVRPHEVVKKLYYWIDENIPWAGALEYAVMPDIPRYVLSNRRGDCGMQTLLFMAMARYKGIPVKWQSGWMLHPGAINLHDWCEVYYQGVGWVPLDMSFSLQKSDDERIKEFYISGIDAYRLIVNDGIGADFYPIKRFMRSEPWDFQRGELEWSGGNIYFSQWAYELTLF</sequence>
<dbReference type="SUPFAM" id="SSF54001">
    <property type="entry name" value="Cysteine proteinases"/>
    <property type="match status" value="1"/>
</dbReference>
<dbReference type="RefSeq" id="WP_212187900.1">
    <property type="nucleotide sequence ID" value="NZ_JAGTAR010000001.1"/>
</dbReference>
<gene>
    <name evidence="2" type="ORF">KDU71_00340</name>
</gene>
<dbReference type="InterPro" id="IPR002931">
    <property type="entry name" value="Transglutaminase-like"/>
</dbReference>
<reference evidence="2" key="1">
    <citation type="journal article" date="2018" name="Int. J. Syst. Evol. Microbiol.">
        <title>Carboxylicivirga sediminis sp. nov., isolated from coastal sediment.</title>
        <authorList>
            <person name="Wang F.Q."/>
            <person name="Ren L.H."/>
            <person name="Zou R.J."/>
            <person name="Sun Y.Z."/>
            <person name="Liu X.J."/>
            <person name="Jiang F."/>
            <person name="Liu L.J."/>
        </authorList>
    </citation>
    <scope>NUCLEOTIDE SEQUENCE</scope>
    <source>
        <strain evidence="2">JR1</strain>
    </source>
</reference>
<protein>
    <submittedName>
        <fullName evidence="2">Transglutaminase domain-containing protein</fullName>
    </submittedName>
</protein>
<organism evidence="2 3">
    <name type="scientific">Carboxylicivirga sediminis</name>
    <dbReference type="NCBI Taxonomy" id="2006564"/>
    <lineage>
        <taxon>Bacteria</taxon>
        <taxon>Pseudomonadati</taxon>
        <taxon>Bacteroidota</taxon>
        <taxon>Bacteroidia</taxon>
        <taxon>Marinilabiliales</taxon>
        <taxon>Marinilabiliaceae</taxon>
        <taxon>Carboxylicivirga</taxon>
    </lineage>
</organism>
<comment type="caution">
    <text evidence="2">The sequence shown here is derived from an EMBL/GenBank/DDBJ whole genome shotgun (WGS) entry which is preliminary data.</text>
</comment>
<keyword evidence="3" id="KW-1185">Reference proteome</keyword>
<dbReference type="SMART" id="SM00460">
    <property type="entry name" value="TGc"/>
    <property type="match status" value="1"/>
</dbReference>
<name>A0A941F095_9BACT</name>
<evidence type="ECO:0000313" key="2">
    <source>
        <dbReference type="EMBL" id="MBR8533993.1"/>
    </source>
</evidence>
<dbReference type="EMBL" id="JAGTAR010000001">
    <property type="protein sequence ID" value="MBR8533993.1"/>
    <property type="molecule type" value="Genomic_DNA"/>
</dbReference>
<dbReference type="Proteomes" id="UP000679220">
    <property type="component" value="Unassembled WGS sequence"/>
</dbReference>
<evidence type="ECO:0000313" key="3">
    <source>
        <dbReference type="Proteomes" id="UP000679220"/>
    </source>
</evidence>
<dbReference type="Pfam" id="PF01841">
    <property type="entry name" value="Transglut_core"/>
    <property type="match status" value="1"/>
</dbReference>
<dbReference type="Gene3D" id="3.10.620.30">
    <property type="match status" value="1"/>
</dbReference>